<dbReference type="VEuPathDB" id="TriTrypDB:TcCLB.506807.39"/>
<reference evidence="3 4" key="1">
    <citation type="journal article" date="2018" name="Microb. Genom.">
        <title>Expanding an expanded genome: long-read sequencing of Trypanosoma cruzi.</title>
        <authorList>
            <person name="Berna L."/>
            <person name="Rodriguez M."/>
            <person name="Chiribao M.L."/>
            <person name="Parodi-Talice A."/>
            <person name="Pita S."/>
            <person name="Rijo G."/>
            <person name="Alvarez-Valin F."/>
            <person name="Robello C."/>
        </authorList>
    </citation>
    <scope>NUCLEOTIDE SEQUENCE [LARGE SCALE GENOMIC DNA]</scope>
    <source>
        <strain evidence="3 4">Dm28c</strain>
    </source>
</reference>
<gene>
    <name evidence="3" type="ORF">C4B63_40g155</name>
</gene>
<dbReference type="EMBL" id="PRFA01000040">
    <property type="protein sequence ID" value="PWU92090.1"/>
    <property type="molecule type" value="Genomic_DNA"/>
</dbReference>
<proteinExistence type="predicted"/>
<feature type="compositionally biased region" description="Polar residues" evidence="1">
    <location>
        <begin position="520"/>
        <end position="529"/>
    </location>
</feature>
<dbReference type="InterPro" id="IPR035892">
    <property type="entry name" value="C2_domain_sf"/>
</dbReference>
<dbReference type="SUPFAM" id="SSF49562">
    <property type="entry name" value="C2 domain (Calcium/lipid-binding domain, CaLB)"/>
    <property type="match status" value="1"/>
</dbReference>
<dbReference type="VEuPathDB" id="TriTrypDB:TCSYLVIO_008314"/>
<dbReference type="VEuPathDB" id="TriTrypDB:TCDM_09820"/>
<dbReference type="VEuPathDB" id="TriTrypDB:C4B63_40g155"/>
<dbReference type="VEuPathDB" id="TriTrypDB:TcG_07721"/>
<feature type="compositionally biased region" description="Basic and acidic residues" evidence="1">
    <location>
        <begin position="532"/>
        <end position="542"/>
    </location>
</feature>
<dbReference type="VEuPathDB" id="TriTrypDB:TcCL_ESM01626"/>
<feature type="compositionally biased region" description="Low complexity" evidence="1">
    <location>
        <begin position="1549"/>
        <end position="1569"/>
    </location>
</feature>
<dbReference type="InterPro" id="IPR023393">
    <property type="entry name" value="START-like_dom_sf"/>
</dbReference>
<dbReference type="Gene3D" id="3.30.530.20">
    <property type="match status" value="1"/>
</dbReference>
<dbReference type="VEuPathDB" id="TriTrypDB:C3747_102g113"/>
<dbReference type="VEuPathDB" id="TriTrypDB:TcCLB.509823.4"/>
<dbReference type="VEuPathDB" id="TriTrypDB:Tc_MARK_7220"/>
<sequence>MKKMDDDWALREALLLCVEGSQQSSPIRHATNGFCRWGVQKTTHKFPAAAYGETDCKSICCTVTRVEGILRCTLETFMAFISTPKNAQYHDDGVVSNDVINEKGDAVLVRTVYRHRPPVEVITRHASKMYHIPEAVGTNEALQRFCAHAVGLSHDKKISENNNVNSNNGTSLSFSSKVYVYAIHSVQGEGSVHVSSNNIRGWVYLSAFIAYETPGPCVHLTFVNAPNNHVAAVMESCEKKISRIRSFCEMLQEMMSRGKLALMQRKRSGVKAFGGVGSPEQSNPLDLVQNEPFVFGPPTTAQIRVLCPLLKLHAGKMWRYRGRQEGCDVEECDANLLIAAPPFLKAYRISTFIACSLANFFSFVGDPLQTHRYDPFLESSMKISTQPEGEVFYLRYKRLATYSSLRDYCVLVNSILLQPDMERGSTKLLSAFNSTAMVYIENAIHCNYRPHCEGYEREIVYAFGYIATSNAGDNCVQVHHIVCVDSKDKSNQRLELAVIQEHITRMAWLRQICEDTQSTSIGMRPSQTPHMYGEEKTENQNHDDEEEAAGFVEVETLEDVTSFVFTQNSADCMSHPTSLNGSVEELEGIFDGDSSGAGTSFQPASPVRHPQVSDAEAHKSHLTPAITTDWNSLVTPTEEVEKQDGWRTTPHAQTELSPSKEYFVFQDGSKQRLSPPQRGFLQVEIVSYRNFLTWSMAKNRVIFFIFRTSAKSAQTARVTFKENSLFQHERLLFEGLQGDTMTLIVVVRTSSGRMKRLGKAVMSLRNIRESEPQTRWVALVRNSGKSDACVCGEVCLTLRGGGLNAQASATPFSEEAEESLRKRIRHALMTFGRRHLHRLEWIVGYCCDKSPSEVDLLLARYKKREHRDMVVLTVFDVQGLITEKGVPFLNGPACQVWVEANSVRHCSRTVPLQQVAVFKESFQLLVGVAEAIRLTVAVGGSIVGKVLISASPERFGGVRTHTLFRAAGTKKAMPSGVITIALSGDMNQYSSHRDGGGDSFDPLGEAARTACLRLVLWKYARHVIHRLDVISSSLCDVDHYIKTLGPCPPRCDVRVSVRRWEPSVPTWDSPAAVASMGASETEDNDGNEEGRHSASYRNIFKRQTVYAVIHAGLHYYKSSTVRVGEDETAYFNDPVTFHDLLPERDEVLVSIVGNGISGTETTDLGTTVFTLRTLVRKQTMSFTVPLVRHAGSDDAYFKGCVQVELCAVNFGGDFIADTGHTSSRLQLQRLLYHYAPQKLHRVEPLLLDHAGREGRLVRSLLEKYGPDVYSSPMEIRLIGIRHLTPACSCYVKVYLNGEPVLRSSQQSCSANIAFSPSDVKNAAVVMLDDPHHARVRFKVAQQRYLQSTTISFAEIRLGKMVAGSLNECWIPLFDSHGGEIGRLGVTLRCNGFICRKEEPAKYEEAERDVVSLLRKYKPEALPFLQPLITEAGSAATAHAEIRRRVAKRPVAATVYVCVESLSIMELDFSHPSQLHGISPTRLALLQQENEGTEYAVTASCDHEEGSVIWSEQVKGSGAVIRLDIPEFGRCENHRLTIAVRQAQGACLLSRSGSRQRSNSRGGRSSFSQRKASQQLLPPTELGRVVVSLRGLLTGSLYDTAERVTLPLVSFTQSPAARRTLQQERIQQRQQPSSSSSAFLPPCNVVGNITFSVRLPAFERAPSWLQLNLFEIEKHLAIDRACIRYYEERIRDILAKHEPQGLLDLHYTLYECDVAHGTWSLSLCDRVRALLQRLGVVEEAATTVPIDRGM</sequence>
<feature type="region of interest" description="Disordered" evidence="1">
    <location>
        <begin position="520"/>
        <end position="542"/>
    </location>
</feature>
<dbReference type="VEuPathDB" id="TriTrypDB:TcCLB.503971.5"/>
<comment type="caution">
    <text evidence="3">The sequence shown here is derived from an EMBL/GenBank/DDBJ whole genome shotgun (WGS) entry which is preliminary data.</text>
</comment>
<evidence type="ECO:0000259" key="2">
    <source>
        <dbReference type="Pfam" id="PF00168"/>
    </source>
</evidence>
<dbReference type="VEuPathDB" id="TriTrypDB:TCDM_09819"/>
<organism evidence="3 4">
    <name type="scientific">Trypanosoma cruzi</name>
    <dbReference type="NCBI Taxonomy" id="5693"/>
    <lineage>
        <taxon>Eukaryota</taxon>
        <taxon>Discoba</taxon>
        <taxon>Euglenozoa</taxon>
        <taxon>Kinetoplastea</taxon>
        <taxon>Metakinetoplastina</taxon>
        <taxon>Trypanosomatida</taxon>
        <taxon>Trypanosomatidae</taxon>
        <taxon>Trypanosoma</taxon>
        <taxon>Schizotrypanum</taxon>
    </lineage>
</organism>
<feature type="region of interest" description="Disordered" evidence="1">
    <location>
        <begin position="1549"/>
        <end position="1574"/>
    </location>
</feature>
<protein>
    <recommendedName>
        <fullName evidence="2">C2 domain-containing protein</fullName>
    </recommendedName>
</protein>
<dbReference type="Proteomes" id="UP000246121">
    <property type="component" value="Unassembled WGS sequence"/>
</dbReference>
<evidence type="ECO:0000313" key="3">
    <source>
        <dbReference type="EMBL" id="PWU92090.1"/>
    </source>
</evidence>
<dbReference type="VEuPathDB" id="TriTrypDB:TcCL_ESM01627"/>
<dbReference type="PANTHER" id="PTHR39670">
    <property type="entry name" value="C2 DOMAIN-CONTAINING PROTEIN-RELATED"/>
    <property type="match status" value="1"/>
</dbReference>
<name>A0A2V2V6S7_TRYCR</name>
<evidence type="ECO:0000313" key="4">
    <source>
        <dbReference type="Proteomes" id="UP000246121"/>
    </source>
</evidence>
<feature type="region of interest" description="Disordered" evidence="1">
    <location>
        <begin position="1068"/>
        <end position="1091"/>
    </location>
</feature>
<dbReference type="VEuPathDB" id="TriTrypDB:TcBrA4_0026140"/>
<evidence type="ECO:0000256" key="1">
    <source>
        <dbReference type="SAM" id="MobiDB-lite"/>
    </source>
</evidence>
<accession>A0A2V2V6S7</accession>
<dbReference type="VEuPathDB" id="TriTrypDB:BCY84_11640"/>
<dbReference type="SUPFAM" id="SSF55961">
    <property type="entry name" value="Bet v1-like"/>
    <property type="match status" value="1"/>
</dbReference>
<dbReference type="PANTHER" id="PTHR39670:SF4">
    <property type="entry name" value="C2 DOMAIN-CONTAINING PROTEIN"/>
    <property type="match status" value="1"/>
</dbReference>
<dbReference type="VEuPathDB" id="TriTrypDB:ECC02_005182"/>
<feature type="domain" description="C2" evidence="2">
    <location>
        <begin position="1274"/>
        <end position="1372"/>
    </location>
</feature>
<dbReference type="VEuPathDB" id="TriTrypDB:TcCLB.503997.10"/>
<dbReference type="Pfam" id="PF00168">
    <property type="entry name" value="C2"/>
    <property type="match status" value="1"/>
</dbReference>
<dbReference type="InterPro" id="IPR000008">
    <property type="entry name" value="C2_dom"/>
</dbReference>